<sequence length="41" mass="4773">MDGSKRKGRYRRRPQRYEWVQLAALSLTAVTAIAGCVERFM</sequence>
<evidence type="ECO:0008006" key="3">
    <source>
        <dbReference type="Google" id="ProtNLM"/>
    </source>
</evidence>
<name>A0ABV3BUI9_9ACTN</name>
<keyword evidence="2" id="KW-1185">Reference proteome</keyword>
<organism evidence="1 2">
    <name type="scientific">Streptomyces atriruber</name>
    <dbReference type="NCBI Taxonomy" id="545121"/>
    <lineage>
        <taxon>Bacteria</taxon>
        <taxon>Bacillati</taxon>
        <taxon>Actinomycetota</taxon>
        <taxon>Actinomycetes</taxon>
        <taxon>Kitasatosporales</taxon>
        <taxon>Streptomycetaceae</taxon>
        <taxon>Streptomyces</taxon>
    </lineage>
</organism>
<proteinExistence type="predicted"/>
<dbReference type="RefSeq" id="WP_359354193.1">
    <property type="nucleotide sequence ID" value="NZ_JBEYXV010000016.1"/>
</dbReference>
<gene>
    <name evidence="1" type="ORF">ABZ921_28930</name>
</gene>
<accession>A0ABV3BUI9</accession>
<evidence type="ECO:0000313" key="1">
    <source>
        <dbReference type="EMBL" id="MEU6824676.1"/>
    </source>
</evidence>
<comment type="caution">
    <text evidence="1">The sequence shown here is derived from an EMBL/GenBank/DDBJ whole genome shotgun (WGS) entry which is preliminary data.</text>
</comment>
<evidence type="ECO:0000313" key="2">
    <source>
        <dbReference type="Proteomes" id="UP001551176"/>
    </source>
</evidence>
<dbReference type="Proteomes" id="UP001551176">
    <property type="component" value="Unassembled WGS sequence"/>
</dbReference>
<protein>
    <recommendedName>
        <fullName evidence="3">Transposase</fullName>
    </recommendedName>
</protein>
<reference evidence="1 2" key="1">
    <citation type="submission" date="2024-06" db="EMBL/GenBank/DDBJ databases">
        <title>The Natural Products Discovery Center: Release of the First 8490 Sequenced Strains for Exploring Actinobacteria Biosynthetic Diversity.</title>
        <authorList>
            <person name="Kalkreuter E."/>
            <person name="Kautsar S.A."/>
            <person name="Yang D."/>
            <person name="Bader C.D."/>
            <person name="Teijaro C.N."/>
            <person name="Fluegel L."/>
            <person name="Davis C.M."/>
            <person name="Simpson J.R."/>
            <person name="Lauterbach L."/>
            <person name="Steele A.D."/>
            <person name="Gui C."/>
            <person name="Meng S."/>
            <person name="Li G."/>
            <person name="Viehrig K."/>
            <person name="Ye F."/>
            <person name="Su P."/>
            <person name="Kiefer A.F."/>
            <person name="Nichols A."/>
            <person name="Cepeda A.J."/>
            <person name="Yan W."/>
            <person name="Fan B."/>
            <person name="Jiang Y."/>
            <person name="Adhikari A."/>
            <person name="Zheng C.-J."/>
            <person name="Schuster L."/>
            <person name="Cowan T.M."/>
            <person name="Smanski M.J."/>
            <person name="Chevrette M.G."/>
            <person name="De Carvalho L.P.S."/>
            <person name="Shen B."/>
        </authorList>
    </citation>
    <scope>NUCLEOTIDE SEQUENCE [LARGE SCALE GENOMIC DNA]</scope>
    <source>
        <strain evidence="1 2">NPDC046838</strain>
    </source>
</reference>
<dbReference type="EMBL" id="JBEYXV010000016">
    <property type="protein sequence ID" value="MEU6824676.1"/>
    <property type="molecule type" value="Genomic_DNA"/>
</dbReference>